<dbReference type="Proteomes" id="UP000242957">
    <property type="component" value="Unassembled WGS sequence"/>
</dbReference>
<evidence type="ECO:0000313" key="2">
    <source>
        <dbReference type="Proteomes" id="UP000242957"/>
    </source>
</evidence>
<name>A0A1H0F3T6_9PSED</name>
<organism evidence="1 2">
    <name type="scientific">Pseudomonas jinjuensis</name>
    <dbReference type="NCBI Taxonomy" id="198616"/>
    <lineage>
        <taxon>Bacteria</taxon>
        <taxon>Pseudomonadati</taxon>
        <taxon>Pseudomonadota</taxon>
        <taxon>Gammaproteobacteria</taxon>
        <taxon>Pseudomonadales</taxon>
        <taxon>Pseudomonadaceae</taxon>
        <taxon>Pseudomonas</taxon>
    </lineage>
</organism>
<protein>
    <submittedName>
        <fullName evidence="1">Uncharacterized protein</fullName>
    </submittedName>
</protein>
<dbReference type="AlphaFoldDB" id="A0A1H0F3T6"/>
<dbReference type="EMBL" id="FNIJ01000006">
    <property type="protein sequence ID" value="SDN89216.1"/>
    <property type="molecule type" value="Genomic_DNA"/>
</dbReference>
<gene>
    <name evidence="1" type="ORF">SAMN05216193_10640</name>
</gene>
<evidence type="ECO:0000313" key="1">
    <source>
        <dbReference type="EMBL" id="SDN89216.1"/>
    </source>
</evidence>
<keyword evidence="2" id="KW-1185">Reference proteome</keyword>
<reference evidence="2" key="1">
    <citation type="submission" date="2016-10" db="EMBL/GenBank/DDBJ databases">
        <authorList>
            <person name="Varghese N."/>
            <person name="Submissions S."/>
        </authorList>
    </citation>
    <scope>NUCLEOTIDE SEQUENCE [LARGE SCALE GENOMIC DNA]</scope>
    <source>
        <strain evidence="2">JCM 21621</strain>
    </source>
</reference>
<sequence>MAADGRLCAIRLAVKPWFLTFQHYLRGMQWLGSAS</sequence>
<proteinExistence type="predicted"/>
<accession>A0A1H0F3T6</accession>